<feature type="region of interest" description="Disordered" evidence="1">
    <location>
        <begin position="86"/>
        <end position="105"/>
    </location>
</feature>
<dbReference type="EMBL" id="JBHRTP010000066">
    <property type="protein sequence ID" value="MFC3110060.1"/>
    <property type="molecule type" value="Genomic_DNA"/>
</dbReference>
<proteinExistence type="predicted"/>
<evidence type="ECO:0000313" key="2">
    <source>
        <dbReference type="EMBL" id="MFC3110060.1"/>
    </source>
</evidence>
<accession>A0ABV7F535</accession>
<dbReference type="Proteomes" id="UP001595530">
    <property type="component" value="Unassembled WGS sequence"/>
</dbReference>
<name>A0ABV7F535_9BURK</name>
<evidence type="ECO:0000256" key="1">
    <source>
        <dbReference type="SAM" id="MobiDB-lite"/>
    </source>
</evidence>
<reference evidence="3" key="1">
    <citation type="journal article" date="2019" name="Int. J. Syst. Evol. Microbiol.">
        <title>The Global Catalogue of Microorganisms (GCM) 10K type strain sequencing project: providing services to taxonomists for standard genome sequencing and annotation.</title>
        <authorList>
            <consortium name="The Broad Institute Genomics Platform"/>
            <consortium name="The Broad Institute Genome Sequencing Center for Infectious Disease"/>
            <person name="Wu L."/>
            <person name="Ma J."/>
        </authorList>
    </citation>
    <scope>NUCLEOTIDE SEQUENCE [LARGE SCALE GENOMIC DNA]</scope>
    <source>
        <strain evidence="3">KCTC 42986</strain>
    </source>
</reference>
<comment type="caution">
    <text evidence="2">The sequence shown here is derived from an EMBL/GenBank/DDBJ whole genome shotgun (WGS) entry which is preliminary data.</text>
</comment>
<dbReference type="RefSeq" id="WP_390322508.1">
    <property type="nucleotide sequence ID" value="NZ_JBHRTP010000066.1"/>
</dbReference>
<sequence>MKFLNAYCWPIPVLHVCSDSGRIRHRICQQAVGRLFTLNIHAACAHPLTKHERQHRRIILKHHQQCHTPEKQMGLQDACKALNTHIHPNMSATQETPLTPERGHP</sequence>
<keyword evidence="3" id="KW-1185">Reference proteome</keyword>
<evidence type="ECO:0000313" key="3">
    <source>
        <dbReference type="Proteomes" id="UP001595530"/>
    </source>
</evidence>
<organism evidence="2 3">
    <name type="scientific">Undibacterium arcticum</name>
    <dbReference type="NCBI Taxonomy" id="1762892"/>
    <lineage>
        <taxon>Bacteria</taxon>
        <taxon>Pseudomonadati</taxon>
        <taxon>Pseudomonadota</taxon>
        <taxon>Betaproteobacteria</taxon>
        <taxon>Burkholderiales</taxon>
        <taxon>Oxalobacteraceae</taxon>
        <taxon>Undibacterium</taxon>
    </lineage>
</organism>
<gene>
    <name evidence="2" type="ORF">ACFOFO_19190</name>
</gene>
<protein>
    <submittedName>
        <fullName evidence="2">Uncharacterized protein</fullName>
    </submittedName>
</protein>